<comment type="caution">
    <text evidence="1">The sequence shown here is derived from an EMBL/GenBank/DDBJ whole genome shotgun (WGS) entry which is preliminary data.</text>
</comment>
<sequence length="13" mass="1560">MIEIIVFRHDSLS</sequence>
<protein>
    <submittedName>
        <fullName evidence="1">Uncharacterized protein</fullName>
    </submittedName>
</protein>
<accession>A0A0B0MM81</accession>
<dbReference type="EMBL" id="JRRC01335141">
    <property type="protein sequence ID" value="KHG03213.1"/>
    <property type="molecule type" value="Genomic_DNA"/>
</dbReference>
<reference evidence="2" key="1">
    <citation type="submission" date="2014-09" db="EMBL/GenBank/DDBJ databases">
        <authorList>
            <person name="Mudge J."/>
            <person name="Ramaraj T."/>
            <person name="Lindquist I.E."/>
            <person name="Bharti A.K."/>
            <person name="Sundararajan A."/>
            <person name="Cameron C.T."/>
            <person name="Woodward J.E."/>
            <person name="May G.D."/>
            <person name="Brubaker C."/>
            <person name="Broadhvest J."/>
            <person name="Wilkins T.A."/>
        </authorList>
    </citation>
    <scope>NUCLEOTIDE SEQUENCE</scope>
    <source>
        <strain evidence="2">cv. AKA8401</strain>
    </source>
</reference>
<evidence type="ECO:0000313" key="2">
    <source>
        <dbReference type="Proteomes" id="UP000032142"/>
    </source>
</evidence>
<keyword evidence="2" id="KW-1185">Reference proteome</keyword>
<gene>
    <name evidence="1" type="ORF">F383_27552</name>
</gene>
<evidence type="ECO:0000313" key="1">
    <source>
        <dbReference type="EMBL" id="KHG03213.1"/>
    </source>
</evidence>
<dbReference type="Proteomes" id="UP000032142">
    <property type="component" value="Unassembled WGS sequence"/>
</dbReference>
<proteinExistence type="predicted"/>
<organism evidence="1 2">
    <name type="scientific">Gossypium arboreum</name>
    <name type="common">Tree cotton</name>
    <name type="synonym">Gossypium nanking</name>
    <dbReference type="NCBI Taxonomy" id="29729"/>
    <lineage>
        <taxon>Eukaryota</taxon>
        <taxon>Viridiplantae</taxon>
        <taxon>Streptophyta</taxon>
        <taxon>Embryophyta</taxon>
        <taxon>Tracheophyta</taxon>
        <taxon>Spermatophyta</taxon>
        <taxon>Magnoliopsida</taxon>
        <taxon>eudicotyledons</taxon>
        <taxon>Gunneridae</taxon>
        <taxon>Pentapetalae</taxon>
        <taxon>rosids</taxon>
        <taxon>malvids</taxon>
        <taxon>Malvales</taxon>
        <taxon>Malvaceae</taxon>
        <taxon>Malvoideae</taxon>
        <taxon>Gossypium</taxon>
    </lineage>
</organism>
<name>A0A0B0MM81_GOSAR</name>